<dbReference type="EMBL" id="CP040098">
    <property type="protein sequence ID" value="QCQ22289.1"/>
    <property type="molecule type" value="Genomic_DNA"/>
</dbReference>
<gene>
    <name evidence="1" type="ORF">FDQ92_09025</name>
</gene>
<keyword evidence="2" id="KW-1185">Reference proteome</keyword>
<evidence type="ECO:0000313" key="2">
    <source>
        <dbReference type="Proteomes" id="UP000298602"/>
    </source>
</evidence>
<dbReference type="KEGG" id="dax:FDQ92_09025"/>
<dbReference type="AlphaFoldDB" id="A0A4P8L359"/>
<dbReference type="Proteomes" id="UP000298602">
    <property type="component" value="Chromosome"/>
</dbReference>
<name>A0A4P8L359_9BACT</name>
<accession>A0A4P8L359</accession>
<proteinExistence type="predicted"/>
<dbReference type="InterPro" id="IPR036527">
    <property type="entry name" value="SCP2_sterol-bd_dom_sf"/>
</dbReference>
<dbReference type="OrthoDB" id="5530188at2"/>
<reference evidence="1 2" key="1">
    <citation type="submission" date="2019-05" db="EMBL/GenBank/DDBJ databases">
        <title>The Complete Genome Sequence of the n-alkane-degrading Desulfoglaeba alkanexedens ALDC reveals multiple alkylsuccinate synthase gene clusters.</title>
        <authorList>
            <person name="Callaghan A.V."/>
            <person name="Davidova I.A."/>
            <person name="Duncan K.E."/>
            <person name="Morris B."/>
            <person name="McInerney M.J."/>
        </authorList>
    </citation>
    <scope>NUCLEOTIDE SEQUENCE [LARGE SCALE GENOMIC DNA]</scope>
    <source>
        <strain evidence="1 2">ALDC</strain>
    </source>
</reference>
<dbReference type="SUPFAM" id="SSF55718">
    <property type="entry name" value="SCP-like"/>
    <property type="match status" value="1"/>
</dbReference>
<evidence type="ECO:0000313" key="1">
    <source>
        <dbReference type="EMBL" id="QCQ22289.1"/>
    </source>
</evidence>
<reference evidence="1 2" key="2">
    <citation type="submission" date="2019-05" db="EMBL/GenBank/DDBJ databases">
        <authorList>
            <person name="Suflita J.M."/>
            <person name="Marks C.R."/>
        </authorList>
    </citation>
    <scope>NUCLEOTIDE SEQUENCE [LARGE SCALE GENOMIC DNA]</scope>
    <source>
        <strain evidence="1 2">ALDC</strain>
    </source>
</reference>
<organism evidence="1 2">
    <name type="scientific">Desulfoglaeba alkanexedens ALDC</name>
    <dbReference type="NCBI Taxonomy" id="980445"/>
    <lineage>
        <taxon>Bacteria</taxon>
        <taxon>Pseudomonadati</taxon>
        <taxon>Thermodesulfobacteriota</taxon>
        <taxon>Syntrophobacteria</taxon>
        <taxon>Syntrophobacterales</taxon>
        <taxon>Syntrophobacteraceae</taxon>
        <taxon>Desulfoglaeba</taxon>
    </lineage>
</organism>
<protein>
    <recommendedName>
        <fullName evidence="3">SCP2 domain-containing protein</fullName>
    </recommendedName>
</protein>
<dbReference type="RefSeq" id="WP_137424339.1">
    <property type="nucleotide sequence ID" value="NZ_CP040098.1"/>
</dbReference>
<evidence type="ECO:0008006" key="3">
    <source>
        <dbReference type="Google" id="ProtNLM"/>
    </source>
</evidence>
<dbReference type="Gene3D" id="3.30.1050.10">
    <property type="entry name" value="SCP2 sterol-binding domain"/>
    <property type="match status" value="1"/>
</dbReference>
<sequence length="129" mass="14027">MKMFSEEWFNAVVDALKADDEFQRKGEGFDSGLHLKVLKDPKGGADKDMAFGMWLPSAEPNWYGPRPDEDVDIILEGKAGTFKEVFAGKKNVVMALTMGSLKLKKGSVAKLTGNLGAVSRFIEVVGSVS</sequence>